<name>A0ABD5SWI1_9EURY</name>
<evidence type="ECO:0000259" key="2">
    <source>
        <dbReference type="PROSITE" id="PS50206"/>
    </source>
</evidence>
<dbReference type="PANTHER" id="PTHR43855:SF1">
    <property type="entry name" value="THIOSULFATE SULFURTRANSFERASE"/>
    <property type="match status" value="1"/>
</dbReference>
<dbReference type="PROSITE" id="PS50206">
    <property type="entry name" value="RHODANESE_3"/>
    <property type="match status" value="1"/>
</dbReference>
<dbReference type="SUPFAM" id="SSF52821">
    <property type="entry name" value="Rhodanese/Cell cycle control phosphatase"/>
    <property type="match status" value="1"/>
</dbReference>
<dbReference type="RefSeq" id="WP_273740356.1">
    <property type="nucleotide sequence ID" value="NZ_JAQIVI010000381.1"/>
</dbReference>
<evidence type="ECO:0000313" key="3">
    <source>
        <dbReference type="EMBL" id="MFC6767470.1"/>
    </source>
</evidence>
<comment type="caution">
    <text evidence="3">The sequence shown here is derived from an EMBL/GenBank/DDBJ whole genome shotgun (WGS) entry which is preliminary data.</text>
</comment>
<keyword evidence="4" id="KW-1185">Reference proteome</keyword>
<keyword evidence="1" id="KW-0677">Repeat</keyword>
<organism evidence="3 4">
    <name type="scientific">Natrinema soli</name>
    <dbReference type="NCBI Taxonomy" id="1930624"/>
    <lineage>
        <taxon>Archaea</taxon>
        <taxon>Methanobacteriati</taxon>
        <taxon>Methanobacteriota</taxon>
        <taxon>Stenosarchaea group</taxon>
        <taxon>Halobacteria</taxon>
        <taxon>Halobacteriales</taxon>
        <taxon>Natrialbaceae</taxon>
        <taxon>Natrinema</taxon>
    </lineage>
</organism>
<dbReference type="Proteomes" id="UP001596383">
    <property type="component" value="Unassembled WGS sequence"/>
</dbReference>
<dbReference type="InterPro" id="IPR001763">
    <property type="entry name" value="Rhodanese-like_dom"/>
</dbReference>
<dbReference type="PANTHER" id="PTHR43855">
    <property type="entry name" value="THIOSULFATE SULFURTRANSFERASE"/>
    <property type="match status" value="1"/>
</dbReference>
<evidence type="ECO:0000256" key="1">
    <source>
        <dbReference type="ARBA" id="ARBA00022737"/>
    </source>
</evidence>
<dbReference type="InterPro" id="IPR036873">
    <property type="entry name" value="Rhodanese-like_dom_sf"/>
</dbReference>
<dbReference type="EMBL" id="JBHSWV010000381">
    <property type="protein sequence ID" value="MFC6767470.1"/>
    <property type="molecule type" value="Genomic_DNA"/>
</dbReference>
<dbReference type="Gene3D" id="3.40.250.10">
    <property type="entry name" value="Rhodanese-like domain"/>
    <property type="match status" value="1"/>
</dbReference>
<protein>
    <submittedName>
        <fullName evidence="3">Rhodanese-like domain-containing protein</fullName>
    </submittedName>
</protein>
<dbReference type="AlphaFoldDB" id="A0ABD5SWI1"/>
<reference evidence="3 4" key="1">
    <citation type="journal article" date="2019" name="Int. J. Syst. Evol. Microbiol.">
        <title>The Global Catalogue of Microorganisms (GCM) 10K type strain sequencing project: providing services to taxonomists for standard genome sequencing and annotation.</title>
        <authorList>
            <consortium name="The Broad Institute Genomics Platform"/>
            <consortium name="The Broad Institute Genome Sequencing Center for Infectious Disease"/>
            <person name="Wu L."/>
            <person name="Ma J."/>
        </authorList>
    </citation>
    <scope>NUCLEOTIDE SEQUENCE [LARGE SCALE GENOMIC DNA]</scope>
    <source>
        <strain evidence="3 4">LMG 29247</strain>
    </source>
</reference>
<proteinExistence type="predicted"/>
<feature type="non-terminal residue" evidence="3">
    <location>
        <position position="1"/>
    </location>
</feature>
<dbReference type="SMART" id="SM00450">
    <property type="entry name" value="RHOD"/>
    <property type="match status" value="1"/>
</dbReference>
<dbReference type="Pfam" id="PF00581">
    <property type="entry name" value="Rhodanese"/>
    <property type="match status" value="1"/>
</dbReference>
<sequence>ALERDAVFVDTRERDEFEEARLPGAVRFDWREVVDDDTRRLKPEGELEDLLAEHGITPDREIVLYCNTARRISHTYVVLKALGYENVAFYEGSLTEWLANDGAVDSGPVSDASTDE</sequence>
<gene>
    <name evidence="3" type="ORF">ACFQE6_21510</name>
</gene>
<evidence type="ECO:0000313" key="4">
    <source>
        <dbReference type="Proteomes" id="UP001596383"/>
    </source>
</evidence>
<dbReference type="InterPro" id="IPR051126">
    <property type="entry name" value="Thiosulfate_sulfurtransferase"/>
</dbReference>
<accession>A0ABD5SWI1</accession>
<feature type="domain" description="Rhodanese" evidence="2">
    <location>
        <begin position="2"/>
        <end position="106"/>
    </location>
</feature>